<evidence type="ECO:0000256" key="3">
    <source>
        <dbReference type="ARBA" id="ARBA00022475"/>
    </source>
</evidence>
<dbReference type="InterPro" id="IPR000515">
    <property type="entry name" value="MetI-like"/>
</dbReference>
<feature type="transmembrane region" description="Helical" evidence="7">
    <location>
        <begin position="101"/>
        <end position="122"/>
    </location>
</feature>
<dbReference type="InterPro" id="IPR045621">
    <property type="entry name" value="BPD_transp_1_N"/>
</dbReference>
<protein>
    <submittedName>
        <fullName evidence="9">ABC transporter permease</fullName>
    </submittedName>
</protein>
<keyword evidence="4 7" id="KW-0812">Transmembrane</keyword>
<feature type="transmembrane region" description="Helical" evidence="7">
    <location>
        <begin position="9"/>
        <end position="30"/>
    </location>
</feature>
<proteinExistence type="inferred from homology"/>
<reference evidence="9 10" key="1">
    <citation type="journal article" date="2021" name="Sci. Rep.">
        <title>The distribution of antibiotic resistance genes in chicken gut microbiota commensals.</title>
        <authorList>
            <person name="Juricova H."/>
            <person name="Matiasovicova J."/>
            <person name="Kubasova T."/>
            <person name="Cejkova D."/>
            <person name="Rychlik I."/>
        </authorList>
    </citation>
    <scope>NUCLEOTIDE SEQUENCE [LARGE SCALE GENOMIC DNA]</scope>
    <source>
        <strain evidence="9 10">An564</strain>
    </source>
</reference>
<feature type="transmembrane region" description="Helical" evidence="7">
    <location>
        <begin position="227"/>
        <end position="253"/>
    </location>
</feature>
<dbReference type="Pfam" id="PF19300">
    <property type="entry name" value="BPD_transp_1_N"/>
    <property type="match status" value="1"/>
</dbReference>
<gene>
    <name evidence="9" type="ORF">H9X81_01135</name>
</gene>
<dbReference type="Pfam" id="PF00528">
    <property type="entry name" value="BPD_transp_1"/>
    <property type="match status" value="1"/>
</dbReference>
<evidence type="ECO:0000256" key="2">
    <source>
        <dbReference type="ARBA" id="ARBA00022448"/>
    </source>
</evidence>
<dbReference type="PANTHER" id="PTHR43163:SF6">
    <property type="entry name" value="DIPEPTIDE TRANSPORT SYSTEM PERMEASE PROTEIN DPPB-RELATED"/>
    <property type="match status" value="1"/>
</dbReference>
<evidence type="ECO:0000313" key="10">
    <source>
        <dbReference type="Proteomes" id="UP000724149"/>
    </source>
</evidence>
<dbReference type="RefSeq" id="WP_191392247.1">
    <property type="nucleotide sequence ID" value="NZ_JACSNR010000001.1"/>
</dbReference>
<dbReference type="SUPFAM" id="SSF161098">
    <property type="entry name" value="MetI-like"/>
    <property type="match status" value="1"/>
</dbReference>
<organism evidence="9 10">
    <name type="scientific">Hydrogenoanaerobacterium saccharovorans</name>
    <dbReference type="NCBI Taxonomy" id="474960"/>
    <lineage>
        <taxon>Bacteria</taxon>
        <taxon>Bacillati</taxon>
        <taxon>Bacillota</taxon>
        <taxon>Clostridia</taxon>
        <taxon>Eubacteriales</taxon>
        <taxon>Oscillospiraceae</taxon>
        <taxon>Hydrogenoanaerobacterium</taxon>
    </lineage>
</organism>
<feature type="transmembrane region" description="Helical" evidence="7">
    <location>
        <begin position="134"/>
        <end position="161"/>
    </location>
</feature>
<dbReference type="InterPro" id="IPR035906">
    <property type="entry name" value="MetI-like_sf"/>
</dbReference>
<comment type="caution">
    <text evidence="9">The sequence shown here is derived from an EMBL/GenBank/DDBJ whole genome shotgun (WGS) entry which is preliminary data.</text>
</comment>
<evidence type="ECO:0000313" key="9">
    <source>
        <dbReference type="EMBL" id="MBM6922298.1"/>
    </source>
</evidence>
<dbReference type="Proteomes" id="UP000724149">
    <property type="component" value="Unassembled WGS sequence"/>
</dbReference>
<keyword evidence="3" id="KW-1003">Cell membrane</keyword>
<feature type="domain" description="ABC transmembrane type-1" evidence="8">
    <location>
        <begin position="95"/>
        <end position="292"/>
    </location>
</feature>
<evidence type="ECO:0000256" key="7">
    <source>
        <dbReference type="RuleBase" id="RU363032"/>
    </source>
</evidence>
<keyword evidence="5 7" id="KW-1133">Transmembrane helix</keyword>
<evidence type="ECO:0000259" key="8">
    <source>
        <dbReference type="PROSITE" id="PS50928"/>
    </source>
</evidence>
<comment type="subcellular location">
    <subcellularLocation>
        <location evidence="1 7">Cell membrane</location>
        <topology evidence="1 7">Multi-pass membrane protein</topology>
    </subcellularLocation>
</comment>
<keyword evidence="10" id="KW-1185">Reference proteome</keyword>
<evidence type="ECO:0000256" key="4">
    <source>
        <dbReference type="ARBA" id="ARBA00022692"/>
    </source>
</evidence>
<dbReference type="PANTHER" id="PTHR43163">
    <property type="entry name" value="DIPEPTIDE TRANSPORT SYSTEM PERMEASE PROTEIN DPPB-RELATED"/>
    <property type="match status" value="1"/>
</dbReference>
<dbReference type="EMBL" id="JACSNR010000001">
    <property type="protein sequence ID" value="MBM6922298.1"/>
    <property type="molecule type" value="Genomic_DNA"/>
</dbReference>
<evidence type="ECO:0000256" key="1">
    <source>
        <dbReference type="ARBA" id="ARBA00004651"/>
    </source>
</evidence>
<dbReference type="PROSITE" id="PS50928">
    <property type="entry name" value="ABC_TM1"/>
    <property type="match status" value="1"/>
</dbReference>
<evidence type="ECO:0000256" key="5">
    <source>
        <dbReference type="ARBA" id="ARBA00022989"/>
    </source>
</evidence>
<comment type="similarity">
    <text evidence="7">Belongs to the binding-protein-dependent transport system permease family.</text>
</comment>
<accession>A0ABS2GJJ5</accession>
<keyword evidence="6 7" id="KW-0472">Membrane</keyword>
<feature type="transmembrane region" description="Helical" evidence="7">
    <location>
        <begin position="273"/>
        <end position="299"/>
    </location>
</feature>
<sequence length="310" mass="34024">MLRYTLKRLAVGILTLAALATITFFLMKIIPGSPFGGELAQLSPEVREMLYAQYNLDKSIPEQFLIYLQNAVTGDFGDSMTRKGTAVTTIIARCLPATMKLGLVAFIIAITVGVTLGIVAAFTKRKWVENLVMFVATIGISVPSFLYAMLLMIVFGVILGWLPIIGLKTPLHYIMPAFSLALYPISMITRLVRSSMKEVMKQDYIVLARSKGTPMIKVILGHALKNCLIPVVTYAGPLLAFLITGSFVIESLFSIPGIGSEFVNSVTNRDYTMIMALTILFGSFIIIVNILTDLLVAFIDPRVKLEKKAS</sequence>
<evidence type="ECO:0000256" key="6">
    <source>
        <dbReference type="ARBA" id="ARBA00023136"/>
    </source>
</evidence>
<name>A0ABS2GJJ5_9FIRM</name>
<dbReference type="Gene3D" id="1.10.3720.10">
    <property type="entry name" value="MetI-like"/>
    <property type="match status" value="1"/>
</dbReference>
<keyword evidence="2 7" id="KW-0813">Transport</keyword>
<dbReference type="CDD" id="cd06261">
    <property type="entry name" value="TM_PBP2"/>
    <property type="match status" value="1"/>
</dbReference>
<feature type="transmembrane region" description="Helical" evidence="7">
    <location>
        <begin position="173"/>
        <end position="192"/>
    </location>
</feature>